<name>A0AAW0FH27_9APHY</name>
<dbReference type="AlphaFoldDB" id="A0AAW0FH27"/>
<evidence type="ECO:0000313" key="3">
    <source>
        <dbReference type="Proteomes" id="UP001385951"/>
    </source>
</evidence>
<keyword evidence="1" id="KW-0812">Transmembrane</keyword>
<evidence type="ECO:0000313" key="2">
    <source>
        <dbReference type="EMBL" id="KAK7680850.1"/>
    </source>
</evidence>
<evidence type="ECO:0000256" key="1">
    <source>
        <dbReference type="SAM" id="Phobius"/>
    </source>
</evidence>
<reference evidence="2 3" key="1">
    <citation type="submission" date="2022-09" db="EMBL/GenBank/DDBJ databases">
        <authorList>
            <person name="Palmer J.M."/>
        </authorList>
    </citation>
    <scope>NUCLEOTIDE SEQUENCE [LARGE SCALE GENOMIC DNA]</scope>
    <source>
        <strain evidence="2 3">DSM 7382</strain>
    </source>
</reference>
<feature type="transmembrane region" description="Helical" evidence="1">
    <location>
        <begin position="160"/>
        <end position="185"/>
    </location>
</feature>
<feature type="transmembrane region" description="Helical" evidence="1">
    <location>
        <begin position="14"/>
        <end position="32"/>
    </location>
</feature>
<sequence>MNGLVGDGQWFRRSVMLIAGFFWIAMFTYILLPDKFAHFSQASCVINSQISNYLYILPFVFVEVGYDVLPGAVLFAGIFVGLTIVGWFVGIWLQRKKIWSPDRGWTPRPGKVWAVTGREYPFIHLVSVVVIPNLYWIAVIETAVVLSGDGSSNLATYGQILSVFVAVPSLTSTLLLYPKLVYWFFDLTWVRRVPYLRMMGARWRESTRSEVVSSNNDSKHASNEDVNEYGLANISTSQVDLKENLVINVGR</sequence>
<dbReference type="Proteomes" id="UP001385951">
    <property type="component" value="Unassembled WGS sequence"/>
</dbReference>
<gene>
    <name evidence="2" type="ORF">QCA50_016160</name>
</gene>
<keyword evidence="3" id="KW-1185">Reference proteome</keyword>
<keyword evidence="1" id="KW-1133">Transmembrane helix</keyword>
<proteinExistence type="predicted"/>
<organism evidence="2 3">
    <name type="scientific">Cerrena zonata</name>
    <dbReference type="NCBI Taxonomy" id="2478898"/>
    <lineage>
        <taxon>Eukaryota</taxon>
        <taxon>Fungi</taxon>
        <taxon>Dikarya</taxon>
        <taxon>Basidiomycota</taxon>
        <taxon>Agaricomycotina</taxon>
        <taxon>Agaricomycetes</taxon>
        <taxon>Polyporales</taxon>
        <taxon>Cerrenaceae</taxon>
        <taxon>Cerrena</taxon>
    </lineage>
</organism>
<comment type="caution">
    <text evidence="2">The sequence shown here is derived from an EMBL/GenBank/DDBJ whole genome shotgun (WGS) entry which is preliminary data.</text>
</comment>
<keyword evidence="1" id="KW-0472">Membrane</keyword>
<feature type="transmembrane region" description="Helical" evidence="1">
    <location>
        <begin position="68"/>
        <end position="93"/>
    </location>
</feature>
<accession>A0AAW0FH27</accession>
<dbReference type="EMBL" id="JASBNA010000046">
    <property type="protein sequence ID" value="KAK7680850.1"/>
    <property type="molecule type" value="Genomic_DNA"/>
</dbReference>
<feature type="transmembrane region" description="Helical" evidence="1">
    <location>
        <begin position="120"/>
        <end position="140"/>
    </location>
</feature>
<feature type="transmembrane region" description="Helical" evidence="1">
    <location>
        <begin position="44"/>
        <end position="62"/>
    </location>
</feature>
<protein>
    <submittedName>
        <fullName evidence="2">Uncharacterized protein</fullName>
    </submittedName>
</protein>